<name>A0A409Y0L2_9AGAR</name>
<keyword evidence="3" id="KW-1185">Reference proteome</keyword>
<protein>
    <submittedName>
        <fullName evidence="2">Uncharacterized protein</fullName>
    </submittedName>
</protein>
<dbReference type="AlphaFoldDB" id="A0A409Y0L2"/>
<feature type="region of interest" description="Disordered" evidence="1">
    <location>
        <begin position="102"/>
        <end position="124"/>
    </location>
</feature>
<evidence type="ECO:0000313" key="2">
    <source>
        <dbReference type="EMBL" id="PPQ96537.1"/>
    </source>
</evidence>
<sequence>MTGINRSSNVQFELLLSLYYNLYHHLPPPCLSAPPSLLRLSPPPLASTLAPAKAVSSNITGIGYPPSRAVTAVNVTASSKVAYDMSPALSYARPPSALVYTPANPLTSSSPQGSRRDVAAAAAA</sequence>
<feature type="compositionally biased region" description="Polar residues" evidence="1">
    <location>
        <begin position="104"/>
        <end position="113"/>
    </location>
</feature>
<dbReference type="EMBL" id="NHYE01001359">
    <property type="protein sequence ID" value="PPQ96537.1"/>
    <property type="molecule type" value="Genomic_DNA"/>
</dbReference>
<comment type="caution">
    <text evidence="2">The sequence shown here is derived from an EMBL/GenBank/DDBJ whole genome shotgun (WGS) entry which is preliminary data.</text>
</comment>
<reference evidence="2 3" key="1">
    <citation type="journal article" date="2018" name="Evol. Lett.">
        <title>Horizontal gene cluster transfer increased hallucinogenic mushroom diversity.</title>
        <authorList>
            <person name="Reynolds H.T."/>
            <person name="Vijayakumar V."/>
            <person name="Gluck-Thaler E."/>
            <person name="Korotkin H.B."/>
            <person name="Matheny P.B."/>
            <person name="Slot J.C."/>
        </authorList>
    </citation>
    <scope>NUCLEOTIDE SEQUENCE [LARGE SCALE GENOMIC DNA]</scope>
    <source>
        <strain evidence="2 3">SRW20</strain>
    </source>
</reference>
<dbReference type="InParanoid" id="A0A409Y0L2"/>
<gene>
    <name evidence="2" type="ORF">CVT26_006386</name>
</gene>
<evidence type="ECO:0000313" key="3">
    <source>
        <dbReference type="Proteomes" id="UP000284706"/>
    </source>
</evidence>
<evidence type="ECO:0000256" key="1">
    <source>
        <dbReference type="SAM" id="MobiDB-lite"/>
    </source>
</evidence>
<organism evidence="2 3">
    <name type="scientific">Gymnopilus dilepis</name>
    <dbReference type="NCBI Taxonomy" id="231916"/>
    <lineage>
        <taxon>Eukaryota</taxon>
        <taxon>Fungi</taxon>
        <taxon>Dikarya</taxon>
        <taxon>Basidiomycota</taxon>
        <taxon>Agaricomycotina</taxon>
        <taxon>Agaricomycetes</taxon>
        <taxon>Agaricomycetidae</taxon>
        <taxon>Agaricales</taxon>
        <taxon>Agaricineae</taxon>
        <taxon>Hymenogastraceae</taxon>
        <taxon>Gymnopilus</taxon>
    </lineage>
</organism>
<accession>A0A409Y0L2</accession>
<dbReference type="Proteomes" id="UP000284706">
    <property type="component" value="Unassembled WGS sequence"/>
</dbReference>
<proteinExistence type="predicted"/>